<dbReference type="Proteomes" id="UP000015105">
    <property type="component" value="Chromosome 5D"/>
</dbReference>
<comment type="similarity">
    <text evidence="5">Belongs to the U2 small nuclear ribonucleoprotein A family.</text>
</comment>
<evidence type="ECO:0000256" key="3">
    <source>
        <dbReference type="ARBA" id="ARBA00022737"/>
    </source>
</evidence>
<dbReference type="GO" id="GO:0000398">
    <property type="term" value="P:mRNA splicing, via spliceosome"/>
    <property type="evidence" value="ECO:0007669"/>
    <property type="project" value="InterPro"/>
</dbReference>
<dbReference type="EnsemblPlants" id="AET5Gv20007000.4">
    <property type="protein sequence ID" value="AET5Gv20007000.4"/>
    <property type="gene ID" value="AET5Gv20007000"/>
</dbReference>
<evidence type="ECO:0000313" key="7">
    <source>
        <dbReference type="Proteomes" id="UP000015105"/>
    </source>
</evidence>
<keyword evidence="3" id="KW-0677">Repeat</keyword>
<dbReference type="GO" id="GO:0005634">
    <property type="term" value="C:nucleus"/>
    <property type="evidence" value="ECO:0007669"/>
    <property type="project" value="UniProtKB-SubCell"/>
</dbReference>
<reference evidence="7" key="1">
    <citation type="journal article" date="2014" name="Science">
        <title>Ancient hybridizations among the ancestral genomes of bread wheat.</title>
        <authorList>
            <consortium name="International Wheat Genome Sequencing Consortium,"/>
            <person name="Marcussen T."/>
            <person name="Sandve S.R."/>
            <person name="Heier L."/>
            <person name="Spannagl M."/>
            <person name="Pfeifer M."/>
            <person name="Jakobsen K.S."/>
            <person name="Wulff B.B."/>
            <person name="Steuernagel B."/>
            <person name="Mayer K.F."/>
            <person name="Olsen O.A."/>
        </authorList>
    </citation>
    <scope>NUCLEOTIDE SEQUENCE [LARGE SCALE GENOMIC DNA]</scope>
    <source>
        <strain evidence="7">cv. AL8/78</strain>
    </source>
</reference>
<keyword evidence="7" id="KW-1185">Reference proteome</keyword>
<reference evidence="6" key="5">
    <citation type="journal article" date="2021" name="G3 (Bethesda)">
        <title>Aegilops tauschii genome assembly Aet v5.0 features greater sequence contiguity and improved annotation.</title>
        <authorList>
            <person name="Wang L."/>
            <person name="Zhu T."/>
            <person name="Rodriguez J.C."/>
            <person name="Deal K.R."/>
            <person name="Dubcovsky J."/>
            <person name="McGuire P.E."/>
            <person name="Lux T."/>
            <person name="Spannagl M."/>
            <person name="Mayer K.F.X."/>
            <person name="Baldrich P."/>
            <person name="Meyers B.C."/>
            <person name="Huo N."/>
            <person name="Gu Y.Q."/>
            <person name="Zhou H."/>
            <person name="Devos K.M."/>
            <person name="Bennetzen J.L."/>
            <person name="Unver T."/>
            <person name="Budak H."/>
            <person name="Gulick P.J."/>
            <person name="Galiba G."/>
            <person name="Kalapos B."/>
            <person name="Nelson D.R."/>
            <person name="Li P."/>
            <person name="You F.M."/>
            <person name="Luo M.C."/>
            <person name="Dvorak J."/>
        </authorList>
    </citation>
    <scope>NUCLEOTIDE SEQUENCE [LARGE SCALE GENOMIC DNA]</scope>
    <source>
        <strain evidence="6">cv. AL8/78</strain>
    </source>
</reference>
<organism evidence="6 7">
    <name type="scientific">Aegilops tauschii subsp. strangulata</name>
    <name type="common">Goatgrass</name>
    <dbReference type="NCBI Taxonomy" id="200361"/>
    <lineage>
        <taxon>Eukaryota</taxon>
        <taxon>Viridiplantae</taxon>
        <taxon>Streptophyta</taxon>
        <taxon>Embryophyta</taxon>
        <taxon>Tracheophyta</taxon>
        <taxon>Spermatophyta</taxon>
        <taxon>Magnoliopsida</taxon>
        <taxon>Liliopsida</taxon>
        <taxon>Poales</taxon>
        <taxon>Poaceae</taxon>
        <taxon>BOP clade</taxon>
        <taxon>Pooideae</taxon>
        <taxon>Triticodae</taxon>
        <taxon>Triticeae</taxon>
        <taxon>Triticinae</taxon>
        <taxon>Aegilops</taxon>
    </lineage>
</organism>
<dbReference type="InterPro" id="IPR032675">
    <property type="entry name" value="LRR_dom_sf"/>
</dbReference>
<evidence type="ECO:0000256" key="1">
    <source>
        <dbReference type="ARBA" id="ARBA00004123"/>
    </source>
</evidence>
<dbReference type="PANTHER" id="PTHR10552:SF6">
    <property type="entry name" value="U2 SMALL NUCLEAR RIBONUCLEOPROTEIN A"/>
    <property type="match status" value="1"/>
</dbReference>
<dbReference type="Gene3D" id="3.80.10.10">
    <property type="entry name" value="Ribonuclease Inhibitor"/>
    <property type="match status" value="1"/>
</dbReference>
<dbReference type="STRING" id="200361.A0A453JFB2"/>
<keyword evidence="2" id="KW-0433">Leucine-rich repeat</keyword>
<dbReference type="InterPro" id="IPR044640">
    <property type="entry name" value="RU2A"/>
</dbReference>
<evidence type="ECO:0000256" key="4">
    <source>
        <dbReference type="ARBA" id="ARBA00023242"/>
    </source>
</evidence>
<dbReference type="InterPro" id="IPR001611">
    <property type="entry name" value="Leu-rich_rpt"/>
</dbReference>
<sequence>ISFRPPLPAAGVRRASLLSPLGFARAAPSPPRRRPLSAAAPTPLRRGAMVVLKVINAAVKERLLDLRGREMSSVEEFGGTEDEFDTIDLSENMIIKLGNFPCLNRLGTLVASHNRINHICSNIGELLPNLHTLVLMNNDITSLAEIDPLAALPKLKSLYLLENPVTEKPDYRFYVIHGLKHLMSLDFEKVKPQERTTAAHKFHSKEAQEEVKKTFAKAYTPMKPVGAQYITEKSCPKAVSPVPSTKVLSTGQMAAEFASFKPDIDMAEALEKTDKIKGQNHENRADEQMPDEESTLIQEVKVSILNNWMIDIDQEIFGAGPDSIYVTQPGHMEEYIYKNFQRTQFRFILSWRKRLFKKMHILPLPRMQISGDCAYNATVTLMECHLKVLFARRPDGKCRTFNVRLSAKHLKQMVAAHYESKEGKDLKLGDLLFTCLRMAERHGVVSE</sequence>
<dbReference type="Pfam" id="PF14580">
    <property type="entry name" value="LRR_9"/>
    <property type="match status" value="1"/>
</dbReference>
<keyword evidence="4" id="KW-0539">Nucleus</keyword>
<dbReference type="SUPFAM" id="SSF52058">
    <property type="entry name" value="L domain-like"/>
    <property type="match status" value="1"/>
</dbReference>
<reference evidence="6" key="4">
    <citation type="submission" date="2019-03" db="UniProtKB">
        <authorList>
            <consortium name="EnsemblPlants"/>
        </authorList>
    </citation>
    <scope>IDENTIFICATION</scope>
</reference>
<reference evidence="6" key="3">
    <citation type="journal article" date="2017" name="Nature">
        <title>Genome sequence of the progenitor of the wheat D genome Aegilops tauschii.</title>
        <authorList>
            <person name="Luo M.C."/>
            <person name="Gu Y.Q."/>
            <person name="Puiu D."/>
            <person name="Wang H."/>
            <person name="Twardziok S.O."/>
            <person name="Deal K.R."/>
            <person name="Huo N."/>
            <person name="Zhu T."/>
            <person name="Wang L."/>
            <person name="Wang Y."/>
            <person name="McGuire P.E."/>
            <person name="Liu S."/>
            <person name="Long H."/>
            <person name="Ramasamy R.K."/>
            <person name="Rodriguez J.C."/>
            <person name="Van S.L."/>
            <person name="Yuan L."/>
            <person name="Wang Z."/>
            <person name="Xia Z."/>
            <person name="Xiao L."/>
            <person name="Anderson O.D."/>
            <person name="Ouyang S."/>
            <person name="Liang Y."/>
            <person name="Zimin A.V."/>
            <person name="Pertea G."/>
            <person name="Qi P."/>
            <person name="Bennetzen J.L."/>
            <person name="Dai X."/>
            <person name="Dawson M.W."/>
            <person name="Muller H.G."/>
            <person name="Kugler K."/>
            <person name="Rivarola-Duarte L."/>
            <person name="Spannagl M."/>
            <person name="Mayer K.F.X."/>
            <person name="Lu F.H."/>
            <person name="Bevan M.W."/>
            <person name="Leroy P."/>
            <person name="Li P."/>
            <person name="You F.M."/>
            <person name="Sun Q."/>
            <person name="Liu Z."/>
            <person name="Lyons E."/>
            <person name="Wicker T."/>
            <person name="Salzberg S.L."/>
            <person name="Devos K.M."/>
            <person name="Dvorak J."/>
        </authorList>
    </citation>
    <scope>NUCLEOTIDE SEQUENCE [LARGE SCALE GENOMIC DNA]</scope>
    <source>
        <strain evidence="6">cv. AL8/78</strain>
    </source>
</reference>
<reference evidence="7" key="2">
    <citation type="journal article" date="2017" name="Nat. Plants">
        <title>The Aegilops tauschii genome reveals multiple impacts of transposons.</title>
        <authorList>
            <person name="Zhao G."/>
            <person name="Zou C."/>
            <person name="Li K."/>
            <person name="Wang K."/>
            <person name="Li T."/>
            <person name="Gao L."/>
            <person name="Zhang X."/>
            <person name="Wang H."/>
            <person name="Yang Z."/>
            <person name="Liu X."/>
            <person name="Jiang W."/>
            <person name="Mao L."/>
            <person name="Kong X."/>
            <person name="Jiao Y."/>
            <person name="Jia J."/>
        </authorList>
    </citation>
    <scope>NUCLEOTIDE SEQUENCE [LARGE SCALE GENOMIC DNA]</scope>
    <source>
        <strain evidence="7">cv. AL8/78</strain>
    </source>
</reference>
<dbReference type="Gramene" id="AET5Gv20007000.4">
    <property type="protein sequence ID" value="AET5Gv20007000.4"/>
    <property type="gene ID" value="AET5Gv20007000"/>
</dbReference>
<evidence type="ECO:0000256" key="5">
    <source>
        <dbReference type="ARBA" id="ARBA00024196"/>
    </source>
</evidence>
<name>A0A453JFB2_AEGTS</name>
<evidence type="ECO:0000256" key="2">
    <source>
        <dbReference type="ARBA" id="ARBA00022614"/>
    </source>
</evidence>
<dbReference type="GO" id="GO:0030620">
    <property type="term" value="F:U2 snRNA binding"/>
    <property type="evidence" value="ECO:0007669"/>
    <property type="project" value="InterPro"/>
</dbReference>
<comment type="subcellular location">
    <subcellularLocation>
        <location evidence="1">Nucleus</location>
    </subcellularLocation>
</comment>
<protein>
    <recommendedName>
        <fullName evidence="8">U2A'/phosphoprotein 32 family A C-terminal domain-containing protein</fullName>
    </recommendedName>
</protein>
<proteinExistence type="inferred from homology"/>
<dbReference type="PROSITE" id="PS51450">
    <property type="entry name" value="LRR"/>
    <property type="match status" value="1"/>
</dbReference>
<dbReference type="PANTHER" id="PTHR10552">
    <property type="entry name" value="U2 SMALL NUCLEAR RIBONUCLEOPROTEIN A"/>
    <property type="match status" value="1"/>
</dbReference>
<evidence type="ECO:0000313" key="6">
    <source>
        <dbReference type="EnsemblPlants" id="AET5Gv20007000.4"/>
    </source>
</evidence>
<accession>A0A453JFB2</accession>
<evidence type="ECO:0008006" key="8">
    <source>
        <dbReference type="Google" id="ProtNLM"/>
    </source>
</evidence>
<dbReference type="AlphaFoldDB" id="A0A453JFB2"/>